<dbReference type="NCBIfam" id="TIGR00167">
    <property type="entry name" value="cbbA"/>
    <property type="match status" value="1"/>
</dbReference>
<dbReference type="PANTHER" id="PTHR30304:SF0">
    <property type="entry name" value="D-TAGATOSE-1,6-BISPHOSPHATE ALDOLASE SUBUNIT GATY-RELATED"/>
    <property type="match status" value="1"/>
</dbReference>
<feature type="binding site" evidence="3">
    <location>
        <position position="208"/>
    </location>
    <ligand>
        <name>Zn(2+)</name>
        <dbReference type="ChEBI" id="CHEBI:29105"/>
        <label>1</label>
        <note>catalytic</note>
    </ligand>
</feature>
<feature type="binding site" evidence="3">
    <location>
        <position position="180"/>
    </location>
    <ligand>
        <name>Zn(2+)</name>
        <dbReference type="ChEBI" id="CHEBI:29105"/>
        <label>1</label>
        <note>catalytic</note>
    </ligand>
</feature>
<comment type="cofactor">
    <cofactor evidence="3">
        <name>Zn(2+)</name>
        <dbReference type="ChEBI" id="CHEBI:29105"/>
    </cofactor>
    <text evidence="3">Binds 2 Zn(2+) ions per subunit. One is catalytic and the other provides a structural contribution.</text>
</comment>
<dbReference type="PIRSF" id="PIRSF001359">
    <property type="entry name" value="F_bP_aldolase_II"/>
    <property type="match status" value="1"/>
</dbReference>
<feature type="binding site" evidence="2">
    <location>
        <position position="181"/>
    </location>
    <ligand>
        <name>dihydroxyacetone phosphate</name>
        <dbReference type="ChEBI" id="CHEBI:57642"/>
    </ligand>
</feature>
<feature type="binding site" evidence="2">
    <location>
        <begin position="230"/>
        <end position="233"/>
    </location>
    <ligand>
        <name>dihydroxyacetone phosphate</name>
        <dbReference type="ChEBI" id="CHEBI:57642"/>
    </ligand>
</feature>
<feature type="active site" description="Proton donor" evidence="1">
    <location>
        <position position="81"/>
    </location>
</feature>
<dbReference type="CDD" id="cd00947">
    <property type="entry name" value="TBP_aldolase_IIB"/>
    <property type="match status" value="1"/>
</dbReference>
<dbReference type="InterPro" id="IPR013785">
    <property type="entry name" value="Aldolase_TIM"/>
</dbReference>
<dbReference type="Pfam" id="PF01116">
    <property type="entry name" value="F_bP_aldolase"/>
    <property type="match status" value="1"/>
</dbReference>
<sequence>MLTNLKSILDGAYAGKYAAGSFNGYNYETFRGIIEAGIETDTPIILAFGAKYLKNMSLETAAGLAASLGRDIAIPVCLHLDHCSDMEVVFRAIKAGFGSVMYDGSALSYEENLKNTKKVCEVAHACGVSVEGELGSLAAGEKSHEGSETDVEAYTEPGAARSFVKETGVDALAVSVGTVHGLYKGEPNIRIDILEEIDKKLQIPLVLHGGSGVPEKDILNCISHGIAKINVNTEISVYAVEQTADYLKEDQPHFSVLSLKQIEYVKEVVKKYIAFFGR</sequence>
<dbReference type="Gene3D" id="3.20.20.70">
    <property type="entry name" value="Aldolase class I"/>
    <property type="match status" value="1"/>
</dbReference>
<dbReference type="GO" id="GO:0008270">
    <property type="term" value="F:zinc ion binding"/>
    <property type="evidence" value="ECO:0007669"/>
    <property type="project" value="InterPro"/>
</dbReference>
<feature type="binding site" evidence="3">
    <location>
        <position position="133"/>
    </location>
    <ligand>
        <name>Zn(2+)</name>
        <dbReference type="ChEBI" id="CHEBI:29105"/>
        <label>2</label>
    </ligand>
</feature>
<reference evidence="5" key="1">
    <citation type="submission" date="2017-07" db="EMBL/GenBank/DDBJ databases">
        <authorList>
            <person name="Varghese N."/>
            <person name="Submissions S."/>
        </authorList>
    </citation>
    <scope>NUCLEOTIDE SEQUENCE [LARGE SCALE GENOMIC DNA]</scope>
    <source>
        <strain evidence="5">NLAE-zl-C134</strain>
    </source>
</reference>
<feature type="binding site" evidence="3">
    <location>
        <position position="82"/>
    </location>
    <ligand>
        <name>Zn(2+)</name>
        <dbReference type="ChEBI" id="CHEBI:29105"/>
        <label>1</label>
        <note>catalytic</note>
    </ligand>
</feature>
<dbReference type="AlphaFoldDB" id="A0A315ZWN6"/>
<dbReference type="GO" id="GO:0016832">
    <property type="term" value="F:aldehyde-lyase activity"/>
    <property type="evidence" value="ECO:0007669"/>
    <property type="project" value="InterPro"/>
</dbReference>
<proteinExistence type="predicted"/>
<dbReference type="EMBL" id="UHJJ01000006">
    <property type="protein sequence ID" value="SUQ14360.1"/>
    <property type="molecule type" value="Genomic_DNA"/>
</dbReference>
<dbReference type="RefSeq" id="WP_109711174.1">
    <property type="nucleotide sequence ID" value="NZ_QGDS01000006.1"/>
</dbReference>
<feature type="binding site" evidence="2">
    <location>
        <begin position="209"/>
        <end position="211"/>
    </location>
    <ligand>
        <name>dihydroxyacetone phosphate</name>
        <dbReference type="ChEBI" id="CHEBI:57642"/>
    </ligand>
</feature>
<evidence type="ECO:0000256" key="3">
    <source>
        <dbReference type="PIRSR" id="PIRSR001359-3"/>
    </source>
</evidence>
<gene>
    <name evidence="4" type="ORF">SAMN05216529_10652</name>
</gene>
<dbReference type="InterPro" id="IPR000771">
    <property type="entry name" value="FBA_II"/>
</dbReference>
<dbReference type="SUPFAM" id="SSF51569">
    <property type="entry name" value="Aldolase"/>
    <property type="match status" value="1"/>
</dbReference>
<evidence type="ECO:0000313" key="4">
    <source>
        <dbReference type="EMBL" id="SUQ14360.1"/>
    </source>
</evidence>
<protein>
    <submittedName>
        <fullName evidence="4">Fructose-bisphosphate aldolase, class II</fullName>
    </submittedName>
</protein>
<dbReference type="GO" id="GO:0005975">
    <property type="term" value="P:carbohydrate metabolic process"/>
    <property type="evidence" value="ECO:0007669"/>
    <property type="project" value="InterPro"/>
</dbReference>
<keyword evidence="3" id="KW-0479">Metal-binding</keyword>
<accession>A0A315ZWN6</accession>
<feature type="binding site" evidence="3">
    <location>
        <position position="103"/>
    </location>
    <ligand>
        <name>Zn(2+)</name>
        <dbReference type="ChEBI" id="CHEBI:29105"/>
        <label>2</label>
    </ligand>
</feature>
<dbReference type="PANTHER" id="PTHR30304">
    <property type="entry name" value="D-TAGATOSE-1,6-BISPHOSPHATE ALDOLASE"/>
    <property type="match status" value="1"/>
</dbReference>
<keyword evidence="5" id="KW-1185">Reference proteome</keyword>
<evidence type="ECO:0000313" key="5">
    <source>
        <dbReference type="Proteomes" id="UP000254051"/>
    </source>
</evidence>
<name>A0A315ZWN6_9FIRM</name>
<keyword evidence="3" id="KW-0862">Zinc</keyword>
<organism evidence="4 5">
    <name type="scientific">Faecalicatena contorta</name>
    <dbReference type="NCBI Taxonomy" id="39482"/>
    <lineage>
        <taxon>Bacteria</taxon>
        <taxon>Bacillati</taxon>
        <taxon>Bacillota</taxon>
        <taxon>Clostridia</taxon>
        <taxon>Lachnospirales</taxon>
        <taxon>Lachnospiraceae</taxon>
        <taxon>Faecalicatena</taxon>
    </lineage>
</organism>
<evidence type="ECO:0000256" key="1">
    <source>
        <dbReference type="PIRSR" id="PIRSR001359-1"/>
    </source>
</evidence>
<dbReference type="Proteomes" id="UP000254051">
    <property type="component" value="Unassembled WGS sequence"/>
</dbReference>
<dbReference type="InterPro" id="IPR050246">
    <property type="entry name" value="Class_II_FBP_aldolase"/>
</dbReference>
<dbReference type="OrthoDB" id="9803995at2"/>
<evidence type="ECO:0000256" key="2">
    <source>
        <dbReference type="PIRSR" id="PIRSR001359-2"/>
    </source>
</evidence>